<keyword evidence="6" id="KW-0067">ATP-binding</keyword>
<evidence type="ECO:0000256" key="10">
    <source>
        <dbReference type="ARBA" id="ARBA00023128"/>
    </source>
</evidence>
<sequence>MLLKTTGVIIFKSARKSKWGLGIWKPINVACCMSSHSNPFGVNLSETKPAGETPTNDRKMRGLPKKLPIAGVNHVIVVASGKGGVGKSTTAVNLALALSQIDQSCKVGILDADIYGPSIPTLMNLSGQPELNHQKLMIPLVNFGIKCMSMGFLVDEKSAIVWRGLMVMSAVQKLLREVLWGPLDYLIIDMPPGTGDVQLSISQNVPISGSVIVTTPQDLALLDARRAIDMFSQVNVPNLGIIENMSVFLCPKCGHQEHIFGEDGGKNIAKEMGSEILGEIPLNRSLCQTSDSGQPIVITQPDSPLSQIYKSIALKVIKKLEDQGKHLS</sequence>
<gene>
    <name evidence="15" type="primary">ORF59928</name>
</gene>
<dbReference type="SUPFAM" id="SSF52540">
    <property type="entry name" value="P-loop containing nucleoside triphosphate hydrolases"/>
    <property type="match status" value="1"/>
</dbReference>
<evidence type="ECO:0000256" key="11">
    <source>
        <dbReference type="ARBA" id="ARBA00024036"/>
    </source>
</evidence>
<dbReference type="FunFam" id="3.40.50.300:FF:000709">
    <property type="entry name" value="Iron-sulfur protein NUBPL isoform X1"/>
    <property type="match status" value="1"/>
</dbReference>
<evidence type="ECO:0000256" key="9">
    <source>
        <dbReference type="ARBA" id="ARBA00023014"/>
    </source>
</evidence>
<proteinExistence type="inferred from homology"/>
<evidence type="ECO:0000256" key="3">
    <source>
        <dbReference type="ARBA" id="ARBA00022485"/>
    </source>
</evidence>
<evidence type="ECO:0000256" key="4">
    <source>
        <dbReference type="ARBA" id="ARBA00022723"/>
    </source>
</evidence>
<keyword evidence="4" id="KW-0479">Metal-binding</keyword>
<dbReference type="GO" id="GO:0046872">
    <property type="term" value="F:metal ion binding"/>
    <property type="evidence" value="ECO:0007669"/>
    <property type="project" value="UniProtKB-KW"/>
</dbReference>
<dbReference type="PANTHER" id="PTHR42961">
    <property type="entry name" value="IRON-SULFUR PROTEIN NUBPL"/>
    <property type="match status" value="1"/>
</dbReference>
<dbReference type="GO" id="GO:0016226">
    <property type="term" value="P:iron-sulfur cluster assembly"/>
    <property type="evidence" value="ECO:0007669"/>
    <property type="project" value="InterPro"/>
</dbReference>
<dbReference type="GO" id="GO:0032981">
    <property type="term" value="P:mitochondrial respiratory chain complex I assembly"/>
    <property type="evidence" value="ECO:0007669"/>
    <property type="project" value="TreeGrafter"/>
</dbReference>
<protein>
    <recommendedName>
        <fullName evidence="13">Iron-sulfur cluster transfer protein NUBPL</fullName>
    </recommendedName>
    <alternativeName>
        <fullName evidence="14">Nucleotide-binding protein-like</fullName>
    </alternativeName>
</protein>
<dbReference type="CDD" id="cd02037">
    <property type="entry name" value="Mrp_NBP35"/>
    <property type="match status" value="1"/>
</dbReference>
<keyword evidence="8" id="KW-0408">Iron</keyword>
<dbReference type="PANTHER" id="PTHR42961:SF2">
    <property type="entry name" value="IRON-SULFUR PROTEIN NUBPL"/>
    <property type="match status" value="1"/>
</dbReference>
<keyword evidence="9" id="KW-0411">Iron-sulfur</keyword>
<comment type="function">
    <text evidence="12">Iron-sulfur cluster transfer protein involved in the assembly of the mitochondrial membrane respiratory chain NADH dehydrogenase (Complex I). May deliver one or more Fe-S clusters to complex I subunits.</text>
</comment>
<evidence type="ECO:0000256" key="2">
    <source>
        <dbReference type="ARBA" id="ARBA00004173"/>
    </source>
</evidence>
<dbReference type="GO" id="GO:0005759">
    <property type="term" value="C:mitochondrial matrix"/>
    <property type="evidence" value="ECO:0007669"/>
    <property type="project" value="UniProtKB-ARBA"/>
</dbReference>
<dbReference type="GO" id="GO:0140663">
    <property type="term" value="F:ATP-dependent FeS chaperone activity"/>
    <property type="evidence" value="ECO:0007669"/>
    <property type="project" value="InterPro"/>
</dbReference>
<evidence type="ECO:0000256" key="5">
    <source>
        <dbReference type="ARBA" id="ARBA00022741"/>
    </source>
</evidence>
<dbReference type="Gene3D" id="3.40.50.300">
    <property type="entry name" value="P-loop containing nucleotide triphosphate hydrolases"/>
    <property type="match status" value="1"/>
</dbReference>
<dbReference type="EMBL" id="HACG01019863">
    <property type="protein sequence ID" value="CEK66728.1"/>
    <property type="molecule type" value="Transcribed_RNA"/>
</dbReference>
<dbReference type="AlphaFoldDB" id="A0A0B6ZDU8"/>
<dbReference type="InterPro" id="IPR000808">
    <property type="entry name" value="Mrp-like_CS"/>
</dbReference>
<comment type="cofactor">
    <cofactor evidence="1">
        <name>[4Fe-4S] cluster</name>
        <dbReference type="ChEBI" id="CHEBI:49883"/>
    </cofactor>
</comment>
<keyword evidence="7" id="KW-0809">Transit peptide</keyword>
<dbReference type="InterPro" id="IPR027417">
    <property type="entry name" value="P-loop_NTPase"/>
</dbReference>
<dbReference type="PROSITE" id="PS01215">
    <property type="entry name" value="MRP"/>
    <property type="match status" value="1"/>
</dbReference>
<evidence type="ECO:0000256" key="13">
    <source>
        <dbReference type="ARBA" id="ARBA00069083"/>
    </source>
</evidence>
<dbReference type="GO" id="GO:0005524">
    <property type="term" value="F:ATP binding"/>
    <property type="evidence" value="ECO:0007669"/>
    <property type="project" value="UniProtKB-KW"/>
</dbReference>
<keyword evidence="5" id="KW-0547">Nucleotide-binding</keyword>
<dbReference type="InterPro" id="IPR033756">
    <property type="entry name" value="YlxH/NBP35"/>
</dbReference>
<keyword evidence="10" id="KW-0496">Mitochondrion</keyword>
<dbReference type="GO" id="GO:0051539">
    <property type="term" value="F:4 iron, 4 sulfur cluster binding"/>
    <property type="evidence" value="ECO:0007669"/>
    <property type="project" value="UniProtKB-KW"/>
</dbReference>
<keyword evidence="3" id="KW-0004">4Fe-4S</keyword>
<evidence type="ECO:0000256" key="6">
    <source>
        <dbReference type="ARBA" id="ARBA00022840"/>
    </source>
</evidence>
<comment type="similarity">
    <text evidence="11">Belongs to the Mrp/NBP35 ATP-binding proteins family.</text>
</comment>
<dbReference type="InterPro" id="IPR019591">
    <property type="entry name" value="Mrp/NBP35_ATP-bd"/>
</dbReference>
<evidence type="ECO:0000256" key="14">
    <source>
        <dbReference type="ARBA" id="ARBA00081370"/>
    </source>
</evidence>
<dbReference type="Pfam" id="PF10609">
    <property type="entry name" value="ParA"/>
    <property type="match status" value="1"/>
</dbReference>
<evidence type="ECO:0000256" key="1">
    <source>
        <dbReference type="ARBA" id="ARBA00001966"/>
    </source>
</evidence>
<dbReference type="HAMAP" id="MF_02040">
    <property type="entry name" value="Mrp_NBP35"/>
    <property type="match status" value="1"/>
</dbReference>
<accession>A0A0B6ZDU8</accession>
<reference evidence="15" key="1">
    <citation type="submission" date="2014-12" db="EMBL/GenBank/DDBJ databases">
        <title>Insight into the proteome of Arion vulgaris.</title>
        <authorList>
            <person name="Aradska J."/>
            <person name="Bulat T."/>
            <person name="Smidak R."/>
            <person name="Sarate P."/>
            <person name="Gangsoo J."/>
            <person name="Sialana F."/>
            <person name="Bilban M."/>
            <person name="Lubec G."/>
        </authorList>
    </citation>
    <scope>NUCLEOTIDE SEQUENCE</scope>
    <source>
        <tissue evidence="15">Skin</tissue>
    </source>
</reference>
<comment type="subcellular location">
    <subcellularLocation>
        <location evidence="2">Mitochondrion</location>
    </subcellularLocation>
</comment>
<name>A0A0B6ZDU8_9EUPU</name>
<evidence type="ECO:0000313" key="15">
    <source>
        <dbReference type="EMBL" id="CEK66728.1"/>
    </source>
</evidence>
<organism evidence="15">
    <name type="scientific">Arion vulgaris</name>
    <dbReference type="NCBI Taxonomy" id="1028688"/>
    <lineage>
        <taxon>Eukaryota</taxon>
        <taxon>Metazoa</taxon>
        <taxon>Spiralia</taxon>
        <taxon>Lophotrochozoa</taxon>
        <taxon>Mollusca</taxon>
        <taxon>Gastropoda</taxon>
        <taxon>Heterobranchia</taxon>
        <taxon>Euthyneura</taxon>
        <taxon>Panpulmonata</taxon>
        <taxon>Eupulmonata</taxon>
        <taxon>Stylommatophora</taxon>
        <taxon>Helicina</taxon>
        <taxon>Arionoidea</taxon>
        <taxon>Arionidae</taxon>
        <taxon>Arion</taxon>
    </lineage>
</organism>
<dbReference type="InterPro" id="IPR044304">
    <property type="entry name" value="NUBPL-like"/>
</dbReference>
<evidence type="ECO:0000256" key="8">
    <source>
        <dbReference type="ARBA" id="ARBA00023004"/>
    </source>
</evidence>
<evidence type="ECO:0000256" key="12">
    <source>
        <dbReference type="ARBA" id="ARBA00056637"/>
    </source>
</evidence>
<evidence type="ECO:0000256" key="7">
    <source>
        <dbReference type="ARBA" id="ARBA00022946"/>
    </source>
</evidence>